<evidence type="ECO:0000256" key="2">
    <source>
        <dbReference type="ARBA" id="ARBA00022801"/>
    </source>
</evidence>
<comment type="similarity">
    <text evidence="1 3">Belongs to the type-B carboxylesterase/lipase family.</text>
</comment>
<dbReference type="AlphaFoldDB" id="A0A1H7R1J0"/>
<dbReference type="InterPro" id="IPR002018">
    <property type="entry name" value="CarbesteraseB"/>
</dbReference>
<dbReference type="EC" id="3.1.1.-" evidence="3"/>
<gene>
    <name evidence="5" type="ORF">SAMN05216382_2100</name>
</gene>
<feature type="chain" id="PRO_5011327740" description="Carboxylic ester hydrolase" evidence="3">
    <location>
        <begin position="23"/>
        <end position="548"/>
    </location>
</feature>
<keyword evidence="2 3" id="KW-0378">Hydrolase</keyword>
<dbReference type="Gene3D" id="3.40.50.1820">
    <property type="entry name" value="alpha/beta hydrolase"/>
    <property type="match status" value="1"/>
</dbReference>
<dbReference type="InterPro" id="IPR019826">
    <property type="entry name" value="Carboxylesterase_B_AS"/>
</dbReference>
<feature type="domain" description="Carboxylesterase type B" evidence="4">
    <location>
        <begin position="27"/>
        <end position="504"/>
    </location>
</feature>
<dbReference type="Pfam" id="PF00135">
    <property type="entry name" value="COesterase"/>
    <property type="match status" value="1"/>
</dbReference>
<keyword evidence="6" id="KW-1185">Reference proteome</keyword>
<organism evidence="5 6">
    <name type="scientific">Sphingomonas palmae</name>
    <dbReference type="NCBI Taxonomy" id="1855283"/>
    <lineage>
        <taxon>Bacteria</taxon>
        <taxon>Pseudomonadati</taxon>
        <taxon>Pseudomonadota</taxon>
        <taxon>Alphaproteobacteria</taxon>
        <taxon>Sphingomonadales</taxon>
        <taxon>Sphingomonadaceae</taxon>
        <taxon>Sphingomonas</taxon>
    </lineage>
</organism>
<evidence type="ECO:0000256" key="1">
    <source>
        <dbReference type="ARBA" id="ARBA00005964"/>
    </source>
</evidence>
<accession>A0A1H7R1J0</accession>
<proteinExistence type="inferred from homology"/>
<feature type="signal peptide" evidence="3">
    <location>
        <begin position="1"/>
        <end position="22"/>
    </location>
</feature>
<dbReference type="PROSITE" id="PS00122">
    <property type="entry name" value="CARBOXYLESTERASE_B_1"/>
    <property type="match status" value="1"/>
</dbReference>
<dbReference type="Proteomes" id="UP000199214">
    <property type="component" value="Unassembled WGS sequence"/>
</dbReference>
<dbReference type="OrthoDB" id="9775851at2"/>
<dbReference type="EMBL" id="FNZZ01000004">
    <property type="protein sequence ID" value="SEL53848.1"/>
    <property type="molecule type" value="Genomic_DNA"/>
</dbReference>
<keyword evidence="3" id="KW-0732">Signal</keyword>
<evidence type="ECO:0000313" key="5">
    <source>
        <dbReference type="EMBL" id="SEL53848.1"/>
    </source>
</evidence>
<dbReference type="PANTHER" id="PTHR11559">
    <property type="entry name" value="CARBOXYLESTERASE"/>
    <property type="match status" value="1"/>
</dbReference>
<dbReference type="STRING" id="1855283.SAMN05216382_2100"/>
<sequence length="548" mass="58734">MIRHHHHLLLAASALLTPVATAAQNPAPVVRAPAGPVAGTLDGDIRVFRGIPYAQAPIGSLRWKPPVPAPAWTSVRAATDFGPACIQPTPKAPNVYTPPAPLPTNEDCLSLNVWTPKHATKAPVFVWIHGGSLVAGSSREVTYDGRELAKRGIVVVSINYRLGALGWMAHPALSQESGQHVSGNYGLLDQIAALQWVRRNIAGFGGDARNVTIAGESAGALSVMFLMEAPTARGLFNKAVAESAYMISLPELRRAAYGMPSGEAMGQMLQAGLKAPDLAGLRAMSAQELTDRAAKLGFFPIGTVDGQILPAQMTTTFDEGKQAAVPILTGFNQGEIRSLRVLAAKAPTSAAAYEQAIRGRYGDLADAFLRLYPAADYQESILEAPRDALYGWTAERLARKQQALGQRAYLYLFDHGYPAMDATDLHAFHASELPYVFGTVKAAGPNWPAIPDTPAEHALSSAMVDYWASFARNGVPTSRNAPAWPAFGKDRAYLHITDTPRVRTALMPGMFELNETVMCRRRADGTQAWNWNVGLSAPTLPAKTAGCD</sequence>
<dbReference type="SUPFAM" id="SSF53474">
    <property type="entry name" value="alpha/beta-Hydrolases"/>
    <property type="match status" value="1"/>
</dbReference>
<dbReference type="InterPro" id="IPR050309">
    <property type="entry name" value="Type-B_Carboxylest/Lipase"/>
</dbReference>
<reference evidence="6" key="1">
    <citation type="submission" date="2016-10" db="EMBL/GenBank/DDBJ databases">
        <authorList>
            <person name="Varghese N."/>
            <person name="Submissions S."/>
        </authorList>
    </citation>
    <scope>NUCLEOTIDE SEQUENCE [LARGE SCALE GENOMIC DNA]</scope>
    <source>
        <strain evidence="6">JS21-1</strain>
    </source>
</reference>
<evidence type="ECO:0000259" key="4">
    <source>
        <dbReference type="Pfam" id="PF00135"/>
    </source>
</evidence>
<evidence type="ECO:0000256" key="3">
    <source>
        <dbReference type="RuleBase" id="RU361235"/>
    </source>
</evidence>
<protein>
    <recommendedName>
        <fullName evidence="3">Carboxylic ester hydrolase</fullName>
        <ecNumber evidence="3">3.1.1.-</ecNumber>
    </recommendedName>
</protein>
<dbReference type="GO" id="GO:0016787">
    <property type="term" value="F:hydrolase activity"/>
    <property type="evidence" value="ECO:0007669"/>
    <property type="project" value="UniProtKB-KW"/>
</dbReference>
<evidence type="ECO:0000313" key="6">
    <source>
        <dbReference type="Proteomes" id="UP000199214"/>
    </source>
</evidence>
<dbReference type="RefSeq" id="WP_093006079.1">
    <property type="nucleotide sequence ID" value="NZ_FNZZ01000004.1"/>
</dbReference>
<dbReference type="InterPro" id="IPR029058">
    <property type="entry name" value="AB_hydrolase_fold"/>
</dbReference>
<name>A0A1H7R1J0_9SPHN</name>